<evidence type="ECO:0000256" key="5">
    <source>
        <dbReference type="ARBA" id="ARBA00022679"/>
    </source>
</evidence>
<dbReference type="Proteomes" id="UP000533598">
    <property type="component" value="Unassembled WGS sequence"/>
</dbReference>
<name>A0A7W7C9N5_9PSEU</name>
<dbReference type="Gene3D" id="3.30.565.10">
    <property type="entry name" value="Histidine kinase-like ATPase, C-terminal domain"/>
    <property type="match status" value="1"/>
</dbReference>
<dbReference type="SMART" id="SM00387">
    <property type="entry name" value="HATPase_c"/>
    <property type="match status" value="1"/>
</dbReference>
<dbReference type="InterPro" id="IPR003594">
    <property type="entry name" value="HATPase_dom"/>
</dbReference>
<keyword evidence="4" id="KW-0597">Phosphoprotein</keyword>
<evidence type="ECO:0000259" key="12">
    <source>
        <dbReference type="PROSITE" id="PS50109"/>
    </source>
</evidence>
<dbReference type="InterPro" id="IPR003661">
    <property type="entry name" value="HisK_dim/P_dom"/>
</dbReference>
<dbReference type="RefSeq" id="WP_185001796.1">
    <property type="nucleotide sequence ID" value="NZ_BAAAUI010000022.1"/>
</dbReference>
<dbReference type="CDD" id="cd00082">
    <property type="entry name" value="HisKA"/>
    <property type="match status" value="1"/>
</dbReference>
<dbReference type="AlphaFoldDB" id="A0A7W7C9N5"/>
<reference evidence="14 15" key="1">
    <citation type="submission" date="2020-08" db="EMBL/GenBank/DDBJ databases">
        <title>Sequencing the genomes of 1000 actinobacteria strains.</title>
        <authorList>
            <person name="Klenk H.-P."/>
        </authorList>
    </citation>
    <scope>NUCLEOTIDE SEQUENCE [LARGE SCALE GENOMIC DNA]</scope>
    <source>
        <strain evidence="14 15">DSM 44230</strain>
    </source>
</reference>
<keyword evidence="10 11" id="KW-0472">Membrane</keyword>
<accession>A0A7W7C9N5</accession>
<sequence length="402" mass="43863">MSARRWLTTIRFRLTVSYSAWVFVLGALVITSIYLGVLYTLESAPPLEQEGLKVFIHDVGGTTMGWTVDKQNAVESFERKIQYRAISLLGRYSAIALSALFLLSLLIGWWQAGRALRPIRRITQRAREIGATDLSRRIALDGPPDELRGLADTIDDMLARLDTAFADQRRLLGDASHELRNPLAIIQANVDAVLTRPDATVSERDQAGEVVRRAVLRMSGLVEDLLATGRRDAPAFAETESDLAALAEESAAEHDQLATEAGLALTRELTPGLRVIGDRDALKRATANLLSNALRFAPEGSAVRLATGRGDGWCWIAVHDEGPGIRPDDQPRVFDRFWQAGEHAAHNGHSGLGLAIVRQIMEGHDGRVTVHSVPGQGCTFVLWLPDQTAAHRTASPQPAGQG</sequence>
<keyword evidence="7 14" id="KW-0418">Kinase</keyword>
<keyword evidence="9" id="KW-0902">Two-component regulatory system</keyword>
<dbReference type="CDD" id="cd00075">
    <property type="entry name" value="HATPase"/>
    <property type="match status" value="1"/>
</dbReference>
<dbReference type="PROSITE" id="PS50885">
    <property type="entry name" value="HAMP"/>
    <property type="match status" value="1"/>
</dbReference>
<evidence type="ECO:0000256" key="11">
    <source>
        <dbReference type="SAM" id="Phobius"/>
    </source>
</evidence>
<dbReference type="EMBL" id="JACHMH010000001">
    <property type="protein sequence ID" value="MBB4675901.1"/>
    <property type="molecule type" value="Genomic_DNA"/>
</dbReference>
<dbReference type="PANTHER" id="PTHR45436:SF5">
    <property type="entry name" value="SENSOR HISTIDINE KINASE TRCS"/>
    <property type="match status" value="1"/>
</dbReference>
<dbReference type="FunFam" id="3.30.565.10:FF:000006">
    <property type="entry name" value="Sensor histidine kinase WalK"/>
    <property type="match status" value="1"/>
</dbReference>
<dbReference type="InterPro" id="IPR036890">
    <property type="entry name" value="HATPase_C_sf"/>
</dbReference>
<dbReference type="Gene3D" id="6.10.340.10">
    <property type="match status" value="1"/>
</dbReference>
<keyword evidence="8 11" id="KW-1133">Transmembrane helix</keyword>
<evidence type="ECO:0000313" key="14">
    <source>
        <dbReference type="EMBL" id="MBB4675901.1"/>
    </source>
</evidence>
<dbReference type="GO" id="GO:0005886">
    <property type="term" value="C:plasma membrane"/>
    <property type="evidence" value="ECO:0007669"/>
    <property type="project" value="UniProtKB-SubCell"/>
</dbReference>
<gene>
    <name evidence="14" type="ORF">HNR67_002019</name>
</gene>
<dbReference type="SUPFAM" id="SSF55874">
    <property type="entry name" value="ATPase domain of HSP90 chaperone/DNA topoisomerase II/histidine kinase"/>
    <property type="match status" value="1"/>
</dbReference>
<evidence type="ECO:0000256" key="7">
    <source>
        <dbReference type="ARBA" id="ARBA00022777"/>
    </source>
</evidence>
<comment type="catalytic activity">
    <reaction evidence="1">
        <text>ATP + protein L-histidine = ADP + protein N-phospho-L-histidine.</text>
        <dbReference type="EC" id="2.7.13.3"/>
    </reaction>
</comment>
<dbReference type="InterPro" id="IPR004358">
    <property type="entry name" value="Sig_transdc_His_kin-like_C"/>
</dbReference>
<feature type="transmembrane region" description="Helical" evidence="11">
    <location>
        <begin position="92"/>
        <end position="112"/>
    </location>
</feature>
<comment type="subcellular location">
    <subcellularLocation>
        <location evidence="2">Cell membrane</location>
    </subcellularLocation>
</comment>
<keyword evidence="15" id="KW-1185">Reference proteome</keyword>
<dbReference type="InterPro" id="IPR005467">
    <property type="entry name" value="His_kinase_dom"/>
</dbReference>
<evidence type="ECO:0000313" key="15">
    <source>
        <dbReference type="Proteomes" id="UP000533598"/>
    </source>
</evidence>
<evidence type="ECO:0000256" key="4">
    <source>
        <dbReference type="ARBA" id="ARBA00022553"/>
    </source>
</evidence>
<evidence type="ECO:0000256" key="10">
    <source>
        <dbReference type="ARBA" id="ARBA00023136"/>
    </source>
</evidence>
<dbReference type="PANTHER" id="PTHR45436">
    <property type="entry name" value="SENSOR HISTIDINE KINASE YKOH"/>
    <property type="match status" value="1"/>
</dbReference>
<dbReference type="SUPFAM" id="SSF47384">
    <property type="entry name" value="Homodimeric domain of signal transducing histidine kinase"/>
    <property type="match status" value="1"/>
</dbReference>
<dbReference type="InterPro" id="IPR036097">
    <property type="entry name" value="HisK_dim/P_sf"/>
</dbReference>
<dbReference type="EC" id="2.7.13.3" evidence="3"/>
<comment type="caution">
    <text evidence="14">The sequence shown here is derived from an EMBL/GenBank/DDBJ whole genome shotgun (WGS) entry which is preliminary data.</text>
</comment>
<evidence type="ECO:0000256" key="1">
    <source>
        <dbReference type="ARBA" id="ARBA00000085"/>
    </source>
</evidence>
<dbReference type="SMART" id="SM00304">
    <property type="entry name" value="HAMP"/>
    <property type="match status" value="1"/>
</dbReference>
<dbReference type="InterPro" id="IPR050428">
    <property type="entry name" value="TCS_sensor_his_kinase"/>
</dbReference>
<evidence type="ECO:0000256" key="3">
    <source>
        <dbReference type="ARBA" id="ARBA00012438"/>
    </source>
</evidence>
<dbReference type="GO" id="GO:0000155">
    <property type="term" value="F:phosphorelay sensor kinase activity"/>
    <property type="evidence" value="ECO:0007669"/>
    <property type="project" value="InterPro"/>
</dbReference>
<dbReference type="Pfam" id="PF02518">
    <property type="entry name" value="HATPase_c"/>
    <property type="match status" value="1"/>
</dbReference>
<evidence type="ECO:0000256" key="8">
    <source>
        <dbReference type="ARBA" id="ARBA00022989"/>
    </source>
</evidence>
<evidence type="ECO:0000259" key="13">
    <source>
        <dbReference type="PROSITE" id="PS50885"/>
    </source>
</evidence>
<keyword evidence="6 11" id="KW-0812">Transmembrane</keyword>
<dbReference type="SMART" id="SM00388">
    <property type="entry name" value="HisKA"/>
    <property type="match status" value="1"/>
</dbReference>
<keyword evidence="5" id="KW-0808">Transferase</keyword>
<protein>
    <recommendedName>
        <fullName evidence="3">histidine kinase</fullName>
        <ecNumber evidence="3">2.7.13.3</ecNumber>
    </recommendedName>
</protein>
<feature type="transmembrane region" description="Helical" evidence="11">
    <location>
        <begin position="20"/>
        <end position="41"/>
    </location>
</feature>
<dbReference type="Pfam" id="PF00672">
    <property type="entry name" value="HAMP"/>
    <property type="match status" value="1"/>
</dbReference>
<dbReference type="CDD" id="cd06225">
    <property type="entry name" value="HAMP"/>
    <property type="match status" value="1"/>
</dbReference>
<feature type="domain" description="Histidine kinase" evidence="12">
    <location>
        <begin position="174"/>
        <end position="388"/>
    </location>
</feature>
<dbReference type="Gene3D" id="1.10.287.130">
    <property type="match status" value="1"/>
</dbReference>
<evidence type="ECO:0000256" key="2">
    <source>
        <dbReference type="ARBA" id="ARBA00004236"/>
    </source>
</evidence>
<dbReference type="Pfam" id="PF00512">
    <property type="entry name" value="HisKA"/>
    <property type="match status" value="1"/>
</dbReference>
<dbReference type="PRINTS" id="PR00344">
    <property type="entry name" value="BCTRLSENSOR"/>
</dbReference>
<evidence type="ECO:0000256" key="6">
    <source>
        <dbReference type="ARBA" id="ARBA00022692"/>
    </source>
</evidence>
<dbReference type="InterPro" id="IPR003660">
    <property type="entry name" value="HAMP_dom"/>
</dbReference>
<dbReference type="SUPFAM" id="SSF158472">
    <property type="entry name" value="HAMP domain-like"/>
    <property type="match status" value="1"/>
</dbReference>
<feature type="domain" description="HAMP" evidence="13">
    <location>
        <begin position="113"/>
        <end position="166"/>
    </location>
</feature>
<evidence type="ECO:0000256" key="9">
    <source>
        <dbReference type="ARBA" id="ARBA00023012"/>
    </source>
</evidence>
<organism evidence="14 15">
    <name type="scientific">Crossiella cryophila</name>
    <dbReference type="NCBI Taxonomy" id="43355"/>
    <lineage>
        <taxon>Bacteria</taxon>
        <taxon>Bacillati</taxon>
        <taxon>Actinomycetota</taxon>
        <taxon>Actinomycetes</taxon>
        <taxon>Pseudonocardiales</taxon>
        <taxon>Pseudonocardiaceae</taxon>
        <taxon>Crossiella</taxon>
    </lineage>
</organism>
<dbReference type="PROSITE" id="PS50109">
    <property type="entry name" value="HIS_KIN"/>
    <property type="match status" value="1"/>
</dbReference>
<proteinExistence type="predicted"/>